<comment type="similarity">
    <text evidence="1">Belongs to the SfsA family.</text>
</comment>
<feature type="domain" description="SfsA N-terminal OB" evidence="3">
    <location>
        <begin position="24"/>
        <end position="87"/>
    </location>
</feature>
<accession>S0FG73</accession>
<dbReference type="PATRIC" id="fig|1195236.3.peg.4605"/>
<name>S0FG73_RUMCE</name>
<dbReference type="Pfam" id="PF17746">
    <property type="entry name" value="SfsA_N"/>
    <property type="match status" value="1"/>
</dbReference>
<organism evidence="4 5">
    <name type="scientific">Ruminiclostridium cellobioparum subsp. termitidis CT1112</name>
    <dbReference type="NCBI Taxonomy" id="1195236"/>
    <lineage>
        <taxon>Bacteria</taxon>
        <taxon>Bacillati</taxon>
        <taxon>Bacillota</taxon>
        <taxon>Clostridia</taxon>
        <taxon>Eubacteriales</taxon>
        <taxon>Oscillospiraceae</taxon>
        <taxon>Ruminiclostridium</taxon>
    </lineage>
</organism>
<dbReference type="CDD" id="cd22359">
    <property type="entry name" value="SfsA-like_bacterial"/>
    <property type="match status" value="1"/>
</dbReference>
<dbReference type="PANTHER" id="PTHR30545">
    <property type="entry name" value="SUGAR FERMENTATION STIMULATION PROTEIN A"/>
    <property type="match status" value="1"/>
</dbReference>
<dbReference type="AlphaFoldDB" id="S0FG73"/>
<dbReference type="HAMAP" id="MF_00095">
    <property type="entry name" value="SfsA"/>
    <property type="match status" value="1"/>
</dbReference>
<dbReference type="Proteomes" id="UP000014155">
    <property type="component" value="Unassembled WGS sequence"/>
</dbReference>
<dbReference type="PANTHER" id="PTHR30545:SF2">
    <property type="entry name" value="SUGAR FERMENTATION STIMULATION PROTEIN A"/>
    <property type="match status" value="1"/>
</dbReference>
<proteinExistence type="inferred from homology"/>
<comment type="caution">
    <text evidence="4">The sequence shown here is derived from an EMBL/GenBank/DDBJ whole genome shotgun (WGS) entry which is preliminary data.</text>
</comment>
<reference evidence="4 5" key="1">
    <citation type="journal article" date="2013" name="Genome Announc.">
        <title>Draft Genome Sequence of the Cellulolytic, Mesophilic, Anaerobic Bacterium Clostridium termitidis Strain CT1112 (DSM 5398).</title>
        <authorList>
            <person name="Lal S."/>
            <person name="Ramachandran U."/>
            <person name="Zhang X."/>
            <person name="Munir R."/>
            <person name="Sparling R."/>
            <person name="Levin D.B."/>
        </authorList>
    </citation>
    <scope>NUCLEOTIDE SEQUENCE [LARGE SCALE GENOMIC DNA]</scope>
    <source>
        <strain evidence="4 5">CT1112</strain>
    </source>
</reference>
<dbReference type="EMBL" id="AORV01000061">
    <property type="protein sequence ID" value="EMS69897.1"/>
    <property type="molecule type" value="Genomic_DNA"/>
</dbReference>
<dbReference type="GO" id="GO:0003677">
    <property type="term" value="F:DNA binding"/>
    <property type="evidence" value="ECO:0007669"/>
    <property type="project" value="InterPro"/>
</dbReference>
<dbReference type="STRING" id="1195236.CTER_4419"/>
<dbReference type="InterPro" id="IPR041465">
    <property type="entry name" value="SfsA_N"/>
</dbReference>
<dbReference type="InterPro" id="IPR040452">
    <property type="entry name" value="SfsA_C"/>
</dbReference>
<evidence type="ECO:0000256" key="1">
    <source>
        <dbReference type="HAMAP-Rule" id="MF_00095"/>
    </source>
</evidence>
<dbReference type="eggNOG" id="COG1489">
    <property type="taxonomic scope" value="Bacteria"/>
</dbReference>
<evidence type="ECO:0000313" key="5">
    <source>
        <dbReference type="Proteomes" id="UP000014155"/>
    </source>
</evidence>
<keyword evidence="5" id="KW-1185">Reference proteome</keyword>
<dbReference type="Gene3D" id="2.40.50.580">
    <property type="match status" value="1"/>
</dbReference>
<gene>
    <name evidence="1" type="primary">sfsA</name>
    <name evidence="4" type="ORF">CTER_4419</name>
</gene>
<feature type="domain" description="Sugar fermentation stimulation protein C-terminal" evidence="2">
    <location>
        <begin position="91"/>
        <end position="224"/>
    </location>
</feature>
<sequence length="237" mass="27446">MSLISLTAEARVIYNNIKTARFICRPNRFIAHIELDGREEVCHVKNTGRCRELLKPGVTVFVQEFDKTSRKTRYDLIGVMKGDRMINMDSQVPNKVFHEWLLKGGLLEDITLIKPEARYKNSRFDFYIETEKEKIFIEVKGVTLEDNNVVLFPDAPTERGVKHIKELMECMEEGYKAYIVFVIQMKGVSYFTPNYRTHEKFAEIIKIAEARGVNVVACDCKVGENCIEIAERVEVRL</sequence>
<dbReference type="NCBIfam" id="TIGR00230">
    <property type="entry name" value="sfsA"/>
    <property type="match status" value="1"/>
</dbReference>
<evidence type="ECO:0000313" key="4">
    <source>
        <dbReference type="EMBL" id="EMS69897.1"/>
    </source>
</evidence>
<evidence type="ECO:0000259" key="3">
    <source>
        <dbReference type="Pfam" id="PF17746"/>
    </source>
</evidence>
<evidence type="ECO:0000259" key="2">
    <source>
        <dbReference type="Pfam" id="PF03749"/>
    </source>
</evidence>
<dbReference type="InterPro" id="IPR005224">
    <property type="entry name" value="SfsA"/>
</dbReference>
<dbReference type="Pfam" id="PF03749">
    <property type="entry name" value="SfsA"/>
    <property type="match status" value="1"/>
</dbReference>
<dbReference type="Gene3D" id="3.40.1350.60">
    <property type="match status" value="1"/>
</dbReference>
<protein>
    <recommendedName>
        <fullName evidence="1">Sugar fermentation stimulation protein homolog</fullName>
    </recommendedName>
</protein>